<keyword evidence="2" id="KW-0812">Transmembrane</keyword>
<gene>
    <name evidence="3" type="ORF">ACFQE9_08095</name>
</gene>
<keyword evidence="2" id="KW-0472">Membrane</keyword>
<keyword evidence="4" id="KW-1185">Reference proteome</keyword>
<feature type="region of interest" description="Disordered" evidence="1">
    <location>
        <begin position="75"/>
        <end position="96"/>
    </location>
</feature>
<evidence type="ECO:0000256" key="2">
    <source>
        <dbReference type="SAM" id="Phobius"/>
    </source>
</evidence>
<feature type="transmembrane region" description="Helical" evidence="2">
    <location>
        <begin position="34"/>
        <end position="55"/>
    </location>
</feature>
<evidence type="ECO:0000313" key="3">
    <source>
        <dbReference type="EMBL" id="MFC6892565.1"/>
    </source>
</evidence>
<evidence type="ECO:0000313" key="4">
    <source>
        <dbReference type="Proteomes" id="UP001596296"/>
    </source>
</evidence>
<dbReference type="EMBL" id="JBHSXL010000006">
    <property type="protein sequence ID" value="MFC6892565.1"/>
    <property type="molecule type" value="Genomic_DNA"/>
</dbReference>
<keyword evidence="2" id="KW-1133">Transmembrane helix</keyword>
<comment type="caution">
    <text evidence="3">The sequence shown here is derived from an EMBL/GenBank/DDBJ whole genome shotgun (WGS) entry which is preliminary data.</text>
</comment>
<evidence type="ECO:0000256" key="1">
    <source>
        <dbReference type="SAM" id="MobiDB-lite"/>
    </source>
</evidence>
<reference evidence="3 4" key="1">
    <citation type="journal article" date="2019" name="Int. J. Syst. Evol. Microbiol.">
        <title>The Global Catalogue of Microorganisms (GCM) 10K type strain sequencing project: providing services to taxonomists for standard genome sequencing and annotation.</title>
        <authorList>
            <consortium name="The Broad Institute Genomics Platform"/>
            <consortium name="The Broad Institute Genome Sequencing Center for Infectious Disease"/>
            <person name="Wu L."/>
            <person name="Ma J."/>
        </authorList>
    </citation>
    <scope>NUCLEOTIDE SEQUENCE [LARGE SCALE GENOMIC DNA]</scope>
    <source>
        <strain evidence="3 4">SKJ47</strain>
    </source>
</reference>
<dbReference type="InterPro" id="IPR055955">
    <property type="entry name" value="DUF7533"/>
</dbReference>
<dbReference type="Pfam" id="PF24377">
    <property type="entry name" value="DUF7533"/>
    <property type="match status" value="1"/>
</dbReference>
<accession>A0ABD5USS6</accession>
<proteinExistence type="predicted"/>
<organism evidence="3 4">
    <name type="scientific">Halopenitus salinus</name>
    <dbReference type="NCBI Taxonomy" id="1198295"/>
    <lineage>
        <taxon>Archaea</taxon>
        <taxon>Methanobacteriati</taxon>
        <taxon>Methanobacteriota</taxon>
        <taxon>Stenosarchaea group</taxon>
        <taxon>Halobacteria</taxon>
        <taxon>Halobacteriales</taxon>
        <taxon>Haloferacaceae</taxon>
        <taxon>Halopenitus</taxon>
    </lineage>
</organism>
<protein>
    <submittedName>
        <fullName evidence="3">Uncharacterized protein</fullName>
    </submittedName>
</protein>
<dbReference type="RefSeq" id="WP_379742979.1">
    <property type="nucleotide sequence ID" value="NZ_JBHSVN010000001.1"/>
</dbReference>
<dbReference type="Proteomes" id="UP001596296">
    <property type="component" value="Unassembled WGS sequence"/>
</dbReference>
<name>A0ABD5USS6_9EURY</name>
<dbReference type="AlphaFoldDB" id="A0ABD5USS6"/>
<sequence length="96" mass="10236">MRFGILDTIGLATTLVFALPVANYGVMRALDGETALGAAMVVVAVAMVVLPQYFLDPERILRGLLAGLLPQRLRSTRDEEEGAESVSSDAADSLEE</sequence>